<dbReference type="AlphaFoldDB" id="A0A2C1LE01"/>
<evidence type="ECO:0000313" key="4">
    <source>
        <dbReference type="Proteomes" id="UP000225766"/>
    </source>
</evidence>
<dbReference type="InterPro" id="IPR001119">
    <property type="entry name" value="SLH_dom"/>
</dbReference>
<feature type="domain" description="SLH" evidence="2">
    <location>
        <begin position="49"/>
        <end position="108"/>
    </location>
</feature>
<protein>
    <submittedName>
        <fullName evidence="3">S-layer protein</fullName>
    </submittedName>
</protein>
<evidence type="ECO:0000259" key="2">
    <source>
        <dbReference type="PROSITE" id="PS51272"/>
    </source>
</evidence>
<gene>
    <name evidence="3" type="ORF">COD19_27955</name>
</gene>
<evidence type="ECO:0000256" key="1">
    <source>
        <dbReference type="ARBA" id="ARBA00022729"/>
    </source>
</evidence>
<feature type="domain" description="SLH" evidence="2">
    <location>
        <begin position="225"/>
        <end position="284"/>
    </location>
</feature>
<dbReference type="PROSITE" id="PS51272">
    <property type="entry name" value="SLH"/>
    <property type="match status" value="5"/>
</dbReference>
<evidence type="ECO:0000313" key="3">
    <source>
        <dbReference type="EMBL" id="PGT96493.1"/>
    </source>
</evidence>
<accession>A0A2C1LE01</accession>
<keyword evidence="1" id="KW-0732">Signal</keyword>
<dbReference type="PANTHER" id="PTHR43308:SF1">
    <property type="entry name" value="OUTER MEMBRANE PROTEIN ALPHA"/>
    <property type="match status" value="1"/>
</dbReference>
<dbReference type="Proteomes" id="UP000225766">
    <property type="component" value="Unassembled WGS sequence"/>
</dbReference>
<dbReference type="InterPro" id="IPR051465">
    <property type="entry name" value="Cell_Envelope_Struct_Comp"/>
</dbReference>
<dbReference type="PANTHER" id="PTHR43308">
    <property type="entry name" value="OUTER MEMBRANE PROTEIN ALPHA-RELATED"/>
    <property type="match status" value="1"/>
</dbReference>
<dbReference type="RefSeq" id="WP_098883106.1">
    <property type="nucleotide sequence ID" value="NZ_NUMG01000058.1"/>
</dbReference>
<proteinExistence type="predicted"/>
<sequence>MKNWLKKVAQLSILFVLFITLIFDGAIAYAANEVNKKTNPFHSAAENTNELVFKDVPPSYWAYKDIKRLKELKIVSGKGDGLFGPEDRLTREQFLSMVVLQQGYKIVKDQETFKDVPRSKWSNQYIETAIKEEIIEKKEYGDNFKPEQEISREEMAIVIAKVLKLKEVDEEIKFGDKGEFTKNPKLIAALVNAKIISGYPDGTFKPKQTLTRAESTAVIVKLLDYGYVFDDVPPSYWAYKDIKRLKEMKIVSGKGNGIFGPEDRLTREQFLAMIVLQQGYKIVKDQETFKDVPKSKWSNQYVETAIKEGIIEKKEYGDSFKPEQEIPREEMAIIIAKVLKLKEVNEEIKFGDKGEFTKNPKLIAALVNAKIISGYPDGTFKPKQTLTRAESTAVVSKVIDFKKDEPTTGDGDTGGGTGNGGDAEKAGIVYKKNVYEVKEQYKHDIEQTQTDTFTFKKEAAKLKELKNDNILILPPIPNNPLGVVIKIISITDGSDGEKVVKAVQPDAKEVIEKIDVKEKISVTRDNAEIVYLAEGVTLDEKQPVSFNPSQQQINGEKEKNQYVLQGPEHFLQRAFAEYDVDKKEFSTNTNVKITGKDLGINEDLTFALKGKMKIKNVDVDILFKDVTNLDELKFILKGEVENNVKYTFDYSHCVGAPVNCDKKKSEGLTFEEWKEMIEKKGLSLKPFKKPLFMVRVPLPAAPAIAITMEASLVLKADLSIGVEVDVKQIDSFKVGIENGGIVGKHEQIGPNLQFKGEAKIDGKAGIDVNGGLTLANITLIGANFEAGLKLEALARASWGIKDVDSSNINAFESICAKGSLGYYIQAGLKASILKADILSIKKSLIDINEEIGKISNCEKYDLQSAQDYLLLEEGEDTNLKVVKRIFDENQLTMKVDKLSKDQEIRVSSENTDVVEAKRKDANDFSIHAKSGAKEKQKVDLLFELVEDGKVLSEIKVPVYIVKPTKLQVDPEKTFVMKKQKEQLQVRLAIPVPEEIIEQYEMLGLPIEQYRYKEVTQPNLLTFKSSKDFVIVNELGEVTVKDDAKIGDTTEINVAYKGLTGKVSAQVSGSEEDKRALSGLSLQSAQQLILDAEQHANNILQAAVKSPEEEKFEDLQKQMKKFYEPKFTGKQFEKAYKYNRQWILNPYYLYPVTNVYNTEAMKTFSSVSETPSTLSVKVSVPVQGEQGESFTYTYDLVKKDGSWYLDDIN</sequence>
<dbReference type="EMBL" id="NUMG01000058">
    <property type="protein sequence ID" value="PGT96493.1"/>
    <property type="molecule type" value="Genomic_DNA"/>
</dbReference>
<feature type="domain" description="SLH" evidence="2">
    <location>
        <begin position="350"/>
        <end position="409"/>
    </location>
</feature>
<dbReference type="Pfam" id="PF00395">
    <property type="entry name" value="SLH"/>
    <property type="match status" value="6"/>
</dbReference>
<comment type="caution">
    <text evidence="3">The sequence shown here is derived from an EMBL/GenBank/DDBJ whole genome shotgun (WGS) entry which is preliminary data.</text>
</comment>
<organism evidence="3 4">
    <name type="scientific">Bacillus cereus</name>
    <dbReference type="NCBI Taxonomy" id="1396"/>
    <lineage>
        <taxon>Bacteria</taxon>
        <taxon>Bacillati</taxon>
        <taxon>Bacillota</taxon>
        <taxon>Bacilli</taxon>
        <taxon>Bacillales</taxon>
        <taxon>Bacillaceae</taxon>
        <taxon>Bacillus</taxon>
        <taxon>Bacillus cereus group</taxon>
    </lineage>
</organism>
<reference evidence="3 4" key="1">
    <citation type="submission" date="2017-09" db="EMBL/GenBank/DDBJ databases">
        <title>Large-scale bioinformatics analysis of Bacillus genomes uncovers conserved roles of natural products in bacterial physiology.</title>
        <authorList>
            <consortium name="Agbiome Team Llc"/>
            <person name="Bleich R.M."/>
            <person name="Grubbs K.J."/>
            <person name="Santa Maria K.C."/>
            <person name="Allen S.E."/>
            <person name="Farag S."/>
            <person name="Shank E.A."/>
            <person name="Bowers A."/>
        </authorList>
    </citation>
    <scope>NUCLEOTIDE SEQUENCE [LARGE SCALE GENOMIC DNA]</scope>
    <source>
        <strain evidence="3 4">AFS040105</strain>
    </source>
</reference>
<feature type="domain" description="SLH" evidence="2">
    <location>
        <begin position="285"/>
        <end position="349"/>
    </location>
</feature>
<feature type="domain" description="SLH" evidence="2">
    <location>
        <begin position="109"/>
        <end position="173"/>
    </location>
</feature>
<name>A0A2C1LE01_BACCE</name>